<evidence type="ECO:0000259" key="14">
    <source>
        <dbReference type="Pfam" id="PF01490"/>
    </source>
</evidence>
<dbReference type="GO" id="GO:0006865">
    <property type="term" value="P:amino acid transport"/>
    <property type="evidence" value="ECO:0007669"/>
    <property type="project" value="UniProtKB-KW"/>
</dbReference>
<keyword evidence="9 13" id="KW-1133">Transmembrane helix</keyword>
<dbReference type="InterPro" id="IPR013057">
    <property type="entry name" value="AA_transpt_TM"/>
</dbReference>
<name>A0A6A4N6D8_LUPAL</name>
<evidence type="ECO:0000256" key="12">
    <source>
        <dbReference type="ARBA" id="ARBA00045588"/>
    </source>
</evidence>
<feature type="transmembrane region" description="Helical" evidence="13">
    <location>
        <begin position="48"/>
        <end position="70"/>
    </location>
</feature>
<evidence type="ECO:0000256" key="3">
    <source>
        <dbReference type="ARBA" id="ARBA00005590"/>
    </source>
</evidence>
<proteinExistence type="inferred from homology"/>
<evidence type="ECO:0000256" key="10">
    <source>
        <dbReference type="ARBA" id="ARBA00023136"/>
    </source>
</evidence>
<evidence type="ECO:0000256" key="9">
    <source>
        <dbReference type="ARBA" id="ARBA00022989"/>
    </source>
</evidence>
<reference evidence="16" key="1">
    <citation type="journal article" date="2020" name="Nat. Commun.">
        <title>Genome sequence of the cluster root forming white lupin.</title>
        <authorList>
            <person name="Hufnagel B."/>
            <person name="Marques A."/>
            <person name="Soriano A."/>
            <person name="Marques L."/>
            <person name="Divol F."/>
            <person name="Doumas P."/>
            <person name="Sallet E."/>
            <person name="Mancinotti D."/>
            <person name="Carrere S."/>
            <person name="Marande W."/>
            <person name="Arribat S."/>
            <person name="Keller J."/>
            <person name="Huneau C."/>
            <person name="Blein T."/>
            <person name="Aime D."/>
            <person name="Laguerre M."/>
            <person name="Taylor J."/>
            <person name="Schubert V."/>
            <person name="Nelson M."/>
            <person name="Geu-Flores F."/>
            <person name="Crespi M."/>
            <person name="Gallardo-Guerrero K."/>
            <person name="Delaux P.-M."/>
            <person name="Salse J."/>
            <person name="Berges H."/>
            <person name="Guyot R."/>
            <person name="Gouzy J."/>
            <person name="Peret B."/>
        </authorList>
    </citation>
    <scope>NUCLEOTIDE SEQUENCE [LARGE SCALE GENOMIC DNA]</scope>
    <source>
        <strain evidence="16">cv. Amiga</strain>
    </source>
</reference>
<feature type="transmembrane region" description="Helical" evidence="13">
    <location>
        <begin position="82"/>
        <end position="108"/>
    </location>
</feature>
<keyword evidence="10 13" id="KW-0472">Membrane</keyword>
<dbReference type="PANTHER" id="PTHR48017">
    <property type="entry name" value="OS05G0424000 PROTEIN-RELATED"/>
    <property type="match status" value="1"/>
</dbReference>
<accession>A0A6A4N6D8</accession>
<dbReference type="AlphaFoldDB" id="A0A6A4N6D8"/>
<dbReference type="GO" id="GO:0015293">
    <property type="term" value="F:symporter activity"/>
    <property type="evidence" value="ECO:0007669"/>
    <property type="project" value="UniProtKB-KW"/>
</dbReference>
<comment type="function">
    <text evidence="12">Carrier protein involved in proton-driven auxin influx. Mediates the formation of auxin gradient from developing leaves (site of auxin biosynthesis) to tips by contributing to the loading of auxin in vascular tissues and facilitating acropetal (base to tip) auxin transport within inner tissues of the root apex, and basipetal (tip to base) auxin transport within outer tissues of the root apex. May be involved in lateral roots and nodules formation.</text>
</comment>
<dbReference type="GO" id="GO:0012505">
    <property type="term" value="C:endomembrane system"/>
    <property type="evidence" value="ECO:0007669"/>
    <property type="project" value="UniProtKB-SubCell"/>
</dbReference>
<keyword evidence="4" id="KW-0813">Transport</keyword>
<dbReference type="GO" id="GO:0009734">
    <property type="term" value="P:auxin-activated signaling pathway"/>
    <property type="evidence" value="ECO:0007669"/>
    <property type="project" value="UniProtKB-KW"/>
</dbReference>
<evidence type="ECO:0000256" key="13">
    <source>
        <dbReference type="SAM" id="Phobius"/>
    </source>
</evidence>
<comment type="caution">
    <text evidence="15">The sequence shown here is derived from an EMBL/GenBank/DDBJ whole genome shotgun (WGS) entry which is preliminary data.</text>
</comment>
<keyword evidence="6 13" id="KW-0812">Transmembrane</keyword>
<evidence type="ECO:0000256" key="2">
    <source>
        <dbReference type="ARBA" id="ARBA00004236"/>
    </source>
</evidence>
<evidence type="ECO:0000256" key="1">
    <source>
        <dbReference type="ARBA" id="ARBA00004127"/>
    </source>
</evidence>
<organism evidence="15 16">
    <name type="scientific">Lupinus albus</name>
    <name type="common">White lupine</name>
    <name type="synonym">Lupinus termis</name>
    <dbReference type="NCBI Taxonomy" id="3870"/>
    <lineage>
        <taxon>Eukaryota</taxon>
        <taxon>Viridiplantae</taxon>
        <taxon>Streptophyta</taxon>
        <taxon>Embryophyta</taxon>
        <taxon>Tracheophyta</taxon>
        <taxon>Spermatophyta</taxon>
        <taxon>Magnoliopsida</taxon>
        <taxon>eudicotyledons</taxon>
        <taxon>Gunneridae</taxon>
        <taxon>Pentapetalae</taxon>
        <taxon>rosids</taxon>
        <taxon>fabids</taxon>
        <taxon>Fabales</taxon>
        <taxon>Fabaceae</taxon>
        <taxon>Papilionoideae</taxon>
        <taxon>50 kb inversion clade</taxon>
        <taxon>genistoids sensu lato</taxon>
        <taxon>core genistoids</taxon>
        <taxon>Genisteae</taxon>
        <taxon>Lupinus</taxon>
    </lineage>
</organism>
<dbReference type="GO" id="GO:0005886">
    <property type="term" value="C:plasma membrane"/>
    <property type="evidence" value="ECO:0007669"/>
    <property type="project" value="UniProtKB-SubCell"/>
</dbReference>
<evidence type="ECO:0000313" key="16">
    <source>
        <dbReference type="Proteomes" id="UP000447434"/>
    </source>
</evidence>
<comment type="subcellular location">
    <subcellularLocation>
        <location evidence="2">Cell membrane</location>
    </subcellularLocation>
    <subcellularLocation>
        <location evidence="1">Endomembrane system</location>
        <topology evidence="1">Multi-pass membrane protein</topology>
    </subcellularLocation>
</comment>
<keyword evidence="16" id="KW-1185">Reference proteome</keyword>
<sequence length="118" mass="13398">MPVFDMMETYMVMKLKFTPSFGLRLISRTTYVALTMLIGISIPFFGSLLGFLGGFAFAPTSFFLPCIIWLKLKKPRTFSLSWIINWACIIIGVLLMIVSPIGAMRNIILSAKHYKFFS</sequence>
<dbReference type="EMBL" id="WOCE01000023">
    <property type="protein sequence ID" value="KAE9587813.1"/>
    <property type="molecule type" value="Genomic_DNA"/>
</dbReference>
<gene>
    <name evidence="15" type="ORF">Lalb_Chr23g0277941</name>
</gene>
<evidence type="ECO:0000313" key="15">
    <source>
        <dbReference type="EMBL" id="KAE9587813.1"/>
    </source>
</evidence>
<evidence type="ECO:0000256" key="6">
    <source>
        <dbReference type="ARBA" id="ARBA00022692"/>
    </source>
</evidence>
<keyword evidence="11" id="KW-0927">Auxin signaling pathway</keyword>
<keyword evidence="8" id="KW-0029">Amino-acid transport</keyword>
<protein>
    <submittedName>
        <fullName evidence="15">Putative amino acid transporter, transmembrane domain-containing protein</fullName>
    </submittedName>
</protein>
<dbReference type="Pfam" id="PF01490">
    <property type="entry name" value="Aa_trans"/>
    <property type="match status" value="1"/>
</dbReference>
<dbReference type="Proteomes" id="UP000447434">
    <property type="component" value="Chromosome 23"/>
</dbReference>
<feature type="domain" description="Amino acid transporter transmembrane" evidence="14">
    <location>
        <begin position="1"/>
        <end position="104"/>
    </location>
</feature>
<comment type="similarity">
    <text evidence="3">Belongs to the amino acid/polyamine transporter 2 family. Amino acid/auxin permease (AAAP) (TC 2.A.18.1) subfamily.</text>
</comment>
<feature type="transmembrane region" description="Helical" evidence="13">
    <location>
        <begin position="21"/>
        <end position="42"/>
    </location>
</feature>
<dbReference type="OrthoDB" id="40134at2759"/>
<evidence type="ECO:0000256" key="8">
    <source>
        <dbReference type="ARBA" id="ARBA00022970"/>
    </source>
</evidence>
<evidence type="ECO:0000256" key="4">
    <source>
        <dbReference type="ARBA" id="ARBA00022448"/>
    </source>
</evidence>
<keyword evidence="5" id="KW-1003">Cell membrane</keyword>
<evidence type="ECO:0000256" key="5">
    <source>
        <dbReference type="ARBA" id="ARBA00022475"/>
    </source>
</evidence>
<evidence type="ECO:0000256" key="11">
    <source>
        <dbReference type="ARBA" id="ARBA00023294"/>
    </source>
</evidence>
<evidence type="ECO:0000256" key="7">
    <source>
        <dbReference type="ARBA" id="ARBA00022847"/>
    </source>
</evidence>
<keyword evidence="7" id="KW-0769">Symport</keyword>